<dbReference type="PANTHER" id="PTHR33223">
    <property type="entry name" value="CCHC-TYPE DOMAIN-CONTAINING PROTEIN"/>
    <property type="match status" value="1"/>
</dbReference>
<dbReference type="PANTHER" id="PTHR33223:SF10">
    <property type="entry name" value="AMINOTRANSFERASE-LIKE PLANT MOBILE DOMAIN-CONTAINING PROTEIN"/>
    <property type="match status" value="1"/>
</dbReference>
<dbReference type="Proteomes" id="UP000257109">
    <property type="component" value="Unassembled WGS sequence"/>
</dbReference>
<dbReference type="InterPro" id="IPR005162">
    <property type="entry name" value="Retrotrans_gag_dom"/>
</dbReference>
<dbReference type="Pfam" id="PF03732">
    <property type="entry name" value="Retrotrans_gag"/>
    <property type="match status" value="1"/>
</dbReference>
<evidence type="ECO:0000313" key="3">
    <source>
        <dbReference type="EMBL" id="RDX87360.1"/>
    </source>
</evidence>
<feature type="domain" description="Retrotransposon gag" evidence="2">
    <location>
        <begin position="147"/>
        <end position="237"/>
    </location>
</feature>
<feature type="region of interest" description="Disordered" evidence="1">
    <location>
        <begin position="1"/>
        <end position="24"/>
    </location>
</feature>
<comment type="caution">
    <text evidence="3">The sequence shown here is derived from an EMBL/GenBank/DDBJ whole genome shotgun (WGS) entry which is preliminary data.</text>
</comment>
<name>A0A371G9Y1_MUCPR</name>
<dbReference type="STRING" id="157652.A0A371G9Y1"/>
<proteinExistence type="predicted"/>
<reference evidence="3" key="1">
    <citation type="submission" date="2018-05" db="EMBL/GenBank/DDBJ databases">
        <title>Draft genome of Mucuna pruriens seed.</title>
        <authorList>
            <person name="Nnadi N.E."/>
            <person name="Vos R."/>
            <person name="Hasami M.H."/>
            <person name="Devisetty U.K."/>
            <person name="Aguiy J.C."/>
        </authorList>
    </citation>
    <scope>NUCLEOTIDE SEQUENCE [LARGE SCALE GENOMIC DNA]</scope>
    <source>
        <strain evidence="3">JCA_2017</strain>
    </source>
</reference>
<feature type="compositionally biased region" description="Polar residues" evidence="1">
    <location>
        <begin position="1"/>
        <end position="17"/>
    </location>
</feature>
<keyword evidence="4" id="KW-1185">Reference proteome</keyword>
<evidence type="ECO:0000256" key="1">
    <source>
        <dbReference type="SAM" id="MobiDB-lite"/>
    </source>
</evidence>
<sequence length="239" mass="27561">MIMPLTRNQASSTNEVASLQERSDEQSWLSAEAVRRQMEAEERHCQAEEWHLKAMKMAKQREEELRQQITIMKAATEKVRGLVQEVDIHALWRQPFSEEINRTPIPTNFRELVVDPFDGTQDPHSHLQAFQTQMYNSGGSDALNCKLFLDTLRGVAMQWLSILLAWTIQSFKDLAVLFVSQFIANKAKRLEVADLFDIRQAKGENLKSYLARFNNVMVRVNDSEQKFFVKAFQKGLQAG</sequence>
<evidence type="ECO:0000313" key="4">
    <source>
        <dbReference type="Proteomes" id="UP000257109"/>
    </source>
</evidence>
<dbReference type="EMBL" id="QJKJ01006251">
    <property type="protein sequence ID" value="RDX87360.1"/>
    <property type="molecule type" value="Genomic_DNA"/>
</dbReference>
<protein>
    <recommendedName>
        <fullName evidence="2">Retrotransposon gag domain-containing protein</fullName>
    </recommendedName>
</protein>
<dbReference type="OrthoDB" id="1432691at2759"/>
<feature type="non-terminal residue" evidence="3">
    <location>
        <position position="1"/>
    </location>
</feature>
<gene>
    <name evidence="3" type="ORF">CR513_31174</name>
</gene>
<accession>A0A371G9Y1</accession>
<evidence type="ECO:0000259" key="2">
    <source>
        <dbReference type="Pfam" id="PF03732"/>
    </source>
</evidence>
<organism evidence="3 4">
    <name type="scientific">Mucuna pruriens</name>
    <name type="common">Velvet bean</name>
    <name type="synonym">Dolichos pruriens</name>
    <dbReference type="NCBI Taxonomy" id="157652"/>
    <lineage>
        <taxon>Eukaryota</taxon>
        <taxon>Viridiplantae</taxon>
        <taxon>Streptophyta</taxon>
        <taxon>Embryophyta</taxon>
        <taxon>Tracheophyta</taxon>
        <taxon>Spermatophyta</taxon>
        <taxon>Magnoliopsida</taxon>
        <taxon>eudicotyledons</taxon>
        <taxon>Gunneridae</taxon>
        <taxon>Pentapetalae</taxon>
        <taxon>rosids</taxon>
        <taxon>fabids</taxon>
        <taxon>Fabales</taxon>
        <taxon>Fabaceae</taxon>
        <taxon>Papilionoideae</taxon>
        <taxon>50 kb inversion clade</taxon>
        <taxon>NPAAA clade</taxon>
        <taxon>indigoferoid/millettioid clade</taxon>
        <taxon>Phaseoleae</taxon>
        <taxon>Mucuna</taxon>
    </lineage>
</organism>
<dbReference type="AlphaFoldDB" id="A0A371G9Y1"/>